<dbReference type="Proteomes" id="UP001431963">
    <property type="component" value="Unassembled WGS sequence"/>
</dbReference>
<comment type="caution">
    <text evidence="1">The sequence shown here is derived from an EMBL/GenBank/DDBJ whole genome shotgun (WGS) entry which is preliminary data.</text>
</comment>
<proteinExistence type="predicted"/>
<name>A0ABU8C0A0_9RHOB</name>
<gene>
    <name evidence="1" type="ORF">V6590_19705</name>
</gene>
<dbReference type="RefSeq" id="WP_335425426.1">
    <property type="nucleotide sequence ID" value="NZ_JBALHR010000023.1"/>
</dbReference>
<keyword evidence="2" id="KW-1185">Reference proteome</keyword>
<protein>
    <submittedName>
        <fullName evidence="1">Uncharacterized protein</fullName>
    </submittedName>
</protein>
<reference evidence="1" key="1">
    <citation type="submission" date="2024-02" db="EMBL/GenBank/DDBJ databases">
        <title>Genome sequences of strain Gemmobacter sp. JM10B15.</title>
        <authorList>
            <person name="Zhang M."/>
        </authorList>
    </citation>
    <scope>NUCLEOTIDE SEQUENCE</scope>
    <source>
        <strain evidence="1">JM10B15</strain>
    </source>
</reference>
<sequence length="44" mass="4439">MPIDEICSLIAPVPDPVSAATSTGGAIHGGSLDECTEVSLCPKR</sequence>
<evidence type="ECO:0000313" key="1">
    <source>
        <dbReference type="EMBL" id="MEH7830382.1"/>
    </source>
</evidence>
<organism evidence="1 2">
    <name type="scientific">Gemmobacter denitrificans</name>
    <dbReference type="NCBI Taxonomy" id="3123040"/>
    <lineage>
        <taxon>Bacteria</taxon>
        <taxon>Pseudomonadati</taxon>
        <taxon>Pseudomonadota</taxon>
        <taxon>Alphaproteobacteria</taxon>
        <taxon>Rhodobacterales</taxon>
        <taxon>Paracoccaceae</taxon>
        <taxon>Gemmobacter</taxon>
    </lineage>
</organism>
<accession>A0ABU8C0A0</accession>
<dbReference type="EMBL" id="JBALHR010000023">
    <property type="protein sequence ID" value="MEH7830382.1"/>
    <property type="molecule type" value="Genomic_DNA"/>
</dbReference>
<evidence type="ECO:0000313" key="2">
    <source>
        <dbReference type="Proteomes" id="UP001431963"/>
    </source>
</evidence>